<organism evidence="2 3">
    <name type="scientific">Linnemannia gamsii</name>
    <dbReference type="NCBI Taxonomy" id="64522"/>
    <lineage>
        <taxon>Eukaryota</taxon>
        <taxon>Fungi</taxon>
        <taxon>Fungi incertae sedis</taxon>
        <taxon>Mucoromycota</taxon>
        <taxon>Mortierellomycotina</taxon>
        <taxon>Mortierellomycetes</taxon>
        <taxon>Mortierellales</taxon>
        <taxon>Mortierellaceae</taxon>
        <taxon>Linnemannia</taxon>
    </lineage>
</organism>
<evidence type="ECO:0000256" key="1">
    <source>
        <dbReference type="SAM" id="MobiDB-lite"/>
    </source>
</evidence>
<gene>
    <name evidence="2" type="ORF">BGZ96_004728</name>
</gene>
<accession>A0ABQ7KGS6</accession>
<feature type="region of interest" description="Disordered" evidence="1">
    <location>
        <begin position="72"/>
        <end position="109"/>
    </location>
</feature>
<feature type="compositionally biased region" description="Basic and acidic residues" evidence="1">
    <location>
        <begin position="72"/>
        <end position="95"/>
    </location>
</feature>
<protein>
    <submittedName>
        <fullName evidence="2">Uncharacterized protein</fullName>
    </submittedName>
</protein>
<sequence>MYVSGAITYLLLPGKLYEFENGPTAGLKGLSPVAFYELTRYDFEKFIPNDKYNRTIILTTAATTPTEEIAKVNDHSPKVKDEETDCKCKEPRHAADSPAGSNKENEALD</sequence>
<evidence type="ECO:0000313" key="3">
    <source>
        <dbReference type="Proteomes" id="UP001194696"/>
    </source>
</evidence>
<comment type="caution">
    <text evidence="2">The sequence shown here is derived from an EMBL/GenBank/DDBJ whole genome shotgun (WGS) entry which is preliminary data.</text>
</comment>
<name>A0ABQ7KGS6_9FUNG</name>
<keyword evidence="3" id="KW-1185">Reference proteome</keyword>
<dbReference type="EMBL" id="JAAAIM010000022">
    <property type="protein sequence ID" value="KAG0297799.1"/>
    <property type="molecule type" value="Genomic_DNA"/>
</dbReference>
<dbReference type="Proteomes" id="UP001194696">
    <property type="component" value="Unassembled WGS sequence"/>
</dbReference>
<evidence type="ECO:0000313" key="2">
    <source>
        <dbReference type="EMBL" id="KAG0297799.1"/>
    </source>
</evidence>
<reference evidence="2 3" key="1">
    <citation type="journal article" date="2020" name="Fungal Divers.">
        <title>Resolving the Mortierellaceae phylogeny through synthesis of multi-gene phylogenetics and phylogenomics.</title>
        <authorList>
            <person name="Vandepol N."/>
            <person name="Liber J."/>
            <person name="Desiro A."/>
            <person name="Na H."/>
            <person name="Kennedy M."/>
            <person name="Barry K."/>
            <person name="Grigoriev I.V."/>
            <person name="Miller A.N."/>
            <person name="O'Donnell K."/>
            <person name="Stajich J.E."/>
            <person name="Bonito G."/>
        </authorList>
    </citation>
    <scope>NUCLEOTIDE SEQUENCE [LARGE SCALE GENOMIC DNA]</scope>
    <source>
        <strain evidence="2 3">AD045</strain>
    </source>
</reference>
<proteinExistence type="predicted"/>